<keyword evidence="3" id="KW-0464">Manganese</keyword>
<dbReference type="PRINTS" id="PR00116">
    <property type="entry name" value="ARGINASE"/>
</dbReference>
<dbReference type="Gene3D" id="3.40.800.10">
    <property type="entry name" value="Ureohydrolase domain"/>
    <property type="match status" value="1"/>
</dbReference>
<accession>A0A366I9R4</accession>
<keyword evidence="2" id="KW-0378">Hydrolase</keyword>
<keyword evidence="1" id="KW-0479">Metal-binding</keyword>
<dbReference type="GO" id="GO:0004053">
    <property type="term" value="F:arginase activity"/>
    <property type="evidence" value="ECO:0007669"/>
    <property type="project" value="TreeGrafter"/>
</dbReference>
<gene>
    <name evidence="5" type="ORF">DES36_10560</name>
</gene>
<dbReference type="PANTHER" id="PTHR43782">
    <property type="entry name" value="ARGINASE"/>
    <property type="match status" value="1"/>
</dbReference>
<reference evidence="5 6" key="1">
    <citation type="submission" date="2018-06" db="EMBL/GenBank/DDBJ databases">
        <title>Genomic Encyclopedia of Type Strains, Phase IV (KMG-IV): sequencing the most valuable type-strain genomes for metagenomic binning, comparative biology and taxonomic classification.</title>
        <authorList>
            <person name="Goeker M."/>
        </authorList>
    </citation>
    <scope>NUCLEOTIDE SEQUENCE [LARGE SCALE GENOMIC DNA]</scope>
    <source>
        <strain evidence="5 6">DSM 22112</strain>
    </source>
</reference>
<organism evidence="5 6">
    <name type="scientific">Alkalibaculum bacchi</name>
    <dbReference type="NCBI Taxonomy" id="645887"/>
    <lineage>
        <taxon>Bacteria</taxon>
        <taxon>Bacillati</taxon>
        <taxon>Bacillota</taxon>
        <taxon>Clostridia</taxon>
        <taxon>Eubacteriales</taxon>
        <taxon>Eubacteriaceae</taxon>
        <taxon>Alkalibaculum</taxon>
    </lineage>
</organism>
<dbReference type="OrthoDB" id="9788689at2"/>
<proteinExistence type="inferred from homology"/>
<evidence type="ECO:0000256" key="3">
    <source>
        <dbReference type="ARBA" id="ARBA00023211"/>
    </source>
</evidence>
<name>A0A366I9R4_9FIRM</name>
<keyword evidence="6" id="KW-1185">Reference proteome</keyword>
<evidence type="ECO:0000256" key="1">
    <source>
        <dbReference type="ARBA" id="ARBA00022723"/>
    </source>
</evidence>
<sequence>MNKKHLNLIFPHWQGGGPDISTYYGTLELRGLYFDEIAYEEVAVSTEDISPVQDDILGYTEIYNQLNKAKALIEDHQPETIFTIGGSCDADVTSISYLNRTYNKDMTILYIDAHGDLNTPESSHTKYFYGMPLRALIGESEEKIVNLFPSKVEISQIIMLGTRDLDEPEKQYVKEESIPVVSVETIENNMDAVLEQIRQKGRKRIYVHIDLDVLEKEEFAHVPLPVEKGLRIQTLLKLLENLKTEFDIVGVGLFECQPMGNKKREPLNTIMDLGLNL</sequence>
<dbReference type="EMBL" id="QNRX01000005">
    <property type="protein sequence ID" value="RBP66681.1"/>
    <property type="molecule type" value="Genomic_DNA"/>
</dbReference>
<evidence type="ECO:0000313" key="6">
    <source>
        <dbReference type="Proteomes" id="UP000253490"/>
    </source>
</evidence>
<dbReference type="Pfam" id="PF00491">
    <property type="entry name" value="Arginase"/>
    <property type="match status" value="1"/>
</dbReference>
<comment type="similarity">
    <text evidence="4">Belongs to the arginase family.</text>
</comment>
<dbReference type="Proteomes" id="UP000253490">
    <property type="component" value="Unassembled WGS sequence"/>
</dbReference>
<evidence type="ECO:0000313" key="5">
    <source>
        <dbReference type="EMBL" id="RBP66681.1"/>
    </source>
</evidence>
<dbReference type="GO" id="GO:0030145">
    <property type="term" value="F:manganese ion binding"/>
    <property type="evidence" value="ECO:0007669"/>
    <property type="project" value="TreeGrafter"/>
</dbReference>
<dbReference type="InterPro" id="IPR023696">
    <property type="entry name" value="Ureohydrolase_dom_sf"/>
</dbReference>
<evidence type="ECO:0000256" key="4">
    <source>
        <dbReference type="PROSITE-ProRule" id="PRU00742"/>
    </source>
</evidence>
<dbReference type="PANTHER" id="PTHR43782:SF3">
    <property type="entry name" value="ARGINASE"/>
    <property type="match status" value="1"/>
</dbReference>
<dbReference type="CDD" id="cd09999">
    <property type="entry name" value="Arginase-like_1"/>
    <property type="match status" value="1"/>
</dbReference>
<dbReference type="PROSITE" id="PS51409">
    <property type="entry name" value="ARGINASE_2"/>
    <property type="match status" value="1"/>
</dbReference>
<dbReference type="InterPro" id="IPR006035">
    <property type="entry name" value="Ureohydrolase"/>
</dbReference>
<comment type="caution">
    <text evidence="5">The sequence shown here is derived from an EMBL/GenBank/DDBJ whole genome shotgun (WGS) entry which is preliminary data.</text>
</comment>
<protein>
    <submittedName>
        <fullName evidence="5">Arginase</fullName>
    </submittedName>
</protein>
<dbReference type="RefSeq" id="WP_113920114.1">
    <property type="nucleotide sequence ID" value="NZ_QNRX01000005.1"/>
</dbReference>
<evidence type="ECO:0000256" key="2">
    <source>
        <dbReference type="ARBA" id="ARBA00022801"/>
    </source>
</evidence>
<dbReference type="AlphaFoldDB" id="A0A366I9R4"/>
<dbReference type="SUPFAM" id="SSF52768">
    <property type="entry name" value="Arginase/deacetylase"/>
    <property type="match status" value="1"/>
</dbReference>
<dbReference type="GO" id="GO:0005829">
    <property type="term" value="C:cytosol"/>
    <property type="evidence" value="ECO:0007669"/>
    <property type="project" value="TreeGrafter"/>
</dbReference>